<dbReference type="Proteomes" id="UP000001882">
    <property type="component" value="Chromosome"/>
</dbReference>
<evidence type="ECO:0000313" key="4">
    <source>
        <dbReference type="Proteomes" id="UP000001882"/>
    </source>
</evidence>
<keyword evidence="4" id="KW-1185">Reference proteome</keyword>
<dbReference type="EMBL" id="AP011532">
    <property type="protein sequence ID" value="BAI60403.1"/>
    <property type="molecule type" value="Genomic_DNA"/>
</dbReference>
<proteinExistence type="predicted"/>
<dbReference type="GeneID" id="8680458"/>
<dbReference type="OrthoDB" id="341609at2157"/>
<evidence type="ECO:0000256" key="1">
    <source>
        <dbReference type="SAM" id="MobiDB-lite"/>
    </source>
</evidence>
<feature type="compositionally biased region" description="Pro residues" evidence="1">
    <location>
        <begin position="422"/>
        <end position="436"/>
    </location>
</feature>
<protein>
    <submittedName>
        <fullName evidence="3">Uncharacterized protein</fullName>
    </submittedName>
</protein>
<dbReference type="Gene3D" id="3.30.1920.20">
    <property type="match status" value="1"/>
</dbReference>
<dbReference type="InterPro" id="IPR058094">
    <property type="entry name" value="Ig-like_OmpL47-like"/>
</dbReference>
<feature type="region of interest" description="Disordered" evidence="1">
    <location>
        <begin position="403"/>
        <end position="449"/>
    </location>
</feature>
<reference evidence="3 4" key="1">
    <citation type="journal article" date="2007" name="Appl. Environ. Microbiol.">
        <title>Isolation of key methanogens for global methane emission from rice paddy fields: a novel isolate affiliated with the clone cluster rice cluster I.</title>
        <authorList>
            <person name="Sakai S."/>
            <person name="Imachi H."/>
            <person name="Sekiguchi Y."/>
            <person name="Ohashi A."/>
            <person name="Harada H."/>
            <person name="Kamagata Y."/>
        </authorList>
    </citation>
    <scope>NUCLEOTIDE SEQUENCE [LARGE SCALE GENOMIC DNA]</scope>
    <source>
        <strain evidence="4">DSM 17711 / JCM 13418 / NBRC 101707 / SANAE</strain>
    </source>
</reference>
<dbReference type="STRING" id="304371.MCP_0331"/>
<dbReference type="InParanoid" id="D1YVD1"/>
<organism evidence="3 4">
    <name type="scientific">Methanocella paludicola (strain DSM 17711 / JCM 13418 / NBRC 101707 / SANAE)</name>
    <dbReference type="NCBI Taxonomy" id="304371"/>
    <lineage>
        <taxon>Archaea</taxon>
        <taxon>Methanobacteriati</taxon>
        <taxon>Methanobacteriota</taxon>
        <taxon>Stenosarchaea group</taxon>
        <taxon>Methanomicrobia</taxon>
        <taxon>Methanocellales</taxon>
        <taxon>Methanocellaceae</taxon>
        <taxon>Methanocella</taxon>
    </lineage>
</organism>
<keyword evidence="2" id="KW-0812">Transmembrane</keyword>
<gene>
    <name evidence="3" type="ordered locus">MCP_0331</name>
</gene>
<evidence type="ECO:0000256" key="2">
    <source>
        <dbReference type="SAM" id="Phobius"/>
    </source>
</evidence>
<sequence length="482" mass="52409">MNRVGKSMGAFAATIICFVLVCGSTLPLALAADTTPPVTNASLVGTYNSTSGWYYGDSGPTVSLSATDDNSGVAHTYYRLDSNAEVTYTSSFTIADGSHTLAFRSVDNAGNTETLSASHNYLTLNVDIIKPTLNITINGKWNATAGCYSGNTSVNLTASDKGSGVSSIQYSFDNSNWKDYAGNITIPDGSNTLYYRSYDKAGNVNASSMAFNVFNPEILTSPAHDTWYDHYIYGIMFVKPASNDTRYIQYSYSSDHKVWYTYDMDNPAPFDLFKEGNYSIWYRAVSRSGNTSDIRFMWFGIDITPPTIGISYDGDMSRSKGWFNGDVTVHINANDNGSISRTEYSWDNSNWNTYKDPFKVTWGKSRTIFYRTFDMYDRTASGSTFIYFRPGSVDQGPMSDTVYINGSTSGGNPTATASPTENPTPVPTQQPTPTPTIEPSATPVPDTSSGSGNPLAIAVLVGVLAFLGIAAAAVYLFMSKKK</sequence>
<feature type="compositionally biased region" description="Polar residues" evidence="1">
    <location>
        <begin position="403"/>
        <end position="418"/>
    </location>
</feature>
<dbReference type="RefSeq" id="WP_012899083.1">
    <property type="nucleotide sequence ID" value="NC_013665.1"/>
</dbReference>
<accession>D1YVD1</accession>
<dbReference type="eggNOG" id="arCOG04500">
    <property type="taxonomic scope" value="Archaea"/>
</dbReference>
<dbReference type="KEGG" id="mpd:MCP_0331"/>
<feature type="transmembrane region" description="Helical" evidence="2">
    <location>
        <begin position="455"/>
        <end position="478"/>
    </location>
</feature>
<evidence type="ECO:0000313" key="3">
    <source>
        <dbReference type="EMBL" id="BAI60403.1"/>
    </source>
</evidence>
<keyword evidence="2" id="KW-1133">Transmembrane helix</keyword>
<dbReference type="NCBIfam" id="NF047446">
    <property type="entry name" value="barrel_OmpL47"/>
    <property type="match status" value="2"/>
</dbReference>
<reference evidence="3 4" key="2">
    <citation type="journal article" date="2008" name="Int. J. Syst. Evol. Microbiol.">
        <title>Methanocella paludicola gen. nov., sp. nov., a methane-producing archaeon, the first isolate of the lineage 'Rice Cluster I', and proposal of the new archaeal order Methanocellales ord. nov.</title>
        <authorList>
            <person name="Sakai S."/>
            <person name="Imachi H."/>
            <person name="Hanada S."/>
            <person name="Ohashi A."/>
            <person name="Harada H."/>
            <person name="Kamagata Y."/>
        </authorList>
    </citation>
    <scope>NUCLEOTIDE SEQUENCE [LARGE SCALE GENOMIC DNA]</scope>
    <source>
        <strain evidence="4">DSM 17711 / JCM 13418 / NBRC 101707 / SANAE</strain>
    </source>
</reference>
<keyword evidence="2" id="KW-0472">Membrane</keyword>
<name>D1YVD1_METPS</name>
<dbReference type="AlphaFoldDB" id="D1YVD1"/>
<reference evidence="4" key="3">
    <citation type="journal article" date="2011" name="PLoS ONE">
        <title>Genome sequence of a mesophilic hydrogenotrophic methanogen Methanocella paludicola, the first cultivated representative of the order Methanocellales.</title>
        <authorList>
            <person name="Sakai S."/>
            <person name="Takaki Y."/>
            <person name="Shimamura S."/>
            <person name="Sekine M."/>
            <person name="Tajima T."/>
            <person name="Kosugi H."/>
            <person name="Ichikawa N."/>
            <person name="Tasumi E."/>
            <person name="Hiraki A.T."/>
            <person name="Shimizu A."/>
            <person name="Kato Y."/>
            <person name="Nishiko R."/>
            <person name="Mori K."/>
            <person name="Fujita N."/>
            <person name="Imachi H."/>
            <person name="Takai K."/>
        </authorList>
    </citation>
    <scope>NUCLEOTIDE SEQUENCE [LARGE SCALE GENOMIC DNA]</scope>
    <source>
        <strain evidence="4">DSM 17711 / JCM 13418 / NBRC 101707 / SANAE</strain>
    </source>
</reference>